<protein>
    <submittedName>
        <fullName evidence="3">PDZ domain-containing protein</fullName>
    </submittedName>
</protein>
<sequence length="333" mass="33526">MGILKTTARLVPAIAAAAALTIGAAAAELVPVGETVGIEVQTDGMLVAGLTAVETAEGDELCPAADCGIEPGDIIVRLGEREVHTSADFEEAVAALDGGDVTLTLERCGNLIQYTLTPVRAASGEWRLGLLLRDGMAGIGTVTYYDPATGSYGALGHSINDPASGSVLSLSGGIITEAQVADVLPGKAGQAGELHGVFDTNVQLGSVLLNTAQGIFGRTNAWAGREAIPAAAEGEIADGPAVILANISGDEVCEYAVNISKSGERLLVTVTDDALLSATGGIVQGMSGCPIIQNGKLVGAVTHVLVNDPARGYGIPIYSMLEAAEAVAGQPAA</sequence>
<keyword evidence="1" id="KW-0732">Signal</keyword>
<dbReference type="SUPFAM" id="SSF50494">
    <property type="entry name" value="Trypsin-like serine proteases"/>
    <property type="match status" value="1"/>
</dbReference>
<dbReference type="Proteomes" id="UP000824262">
    <property type="component" value="Unassembled WGS sequence"/>
</dbReference>
<accession>A0A9D1CSD2</accession>
<evidence type="ECO:0000313" key="4">
    <source>
        <dbReference type="Proteomes" id="UP000824262"/>
    </source>
</evidence>
<gene>
    <name evidence="3" type="ORF">IAB77_04435</name>
</gene>
<feature type="chain" id="PRO_5039499574" evidence="1">
    <location>
        <begin position="28"/>
        <end position="333"/>
    </location>
</feature>
<dbReference type="Pfam" id="PF17820">
    <property type="entry name" value="PDZ_6"/>
    <property type="match status" value="1"/>
</dbReference>
<evidence type="ECO:0000256" key="1">
    <source>
        <dbReference type="SAM" id="SignalP"/>
    </source>
</evidence>
<dbReference type="InterPro" id="IPR008763">
    <property type="entry name" value="Peptidase_S55"/>
</dbReference>
<organism evidence="3 4">
    <name type="scientific">Candidatus Scatomorpha intestinavium</name>
    <dbReference type="NCBI Taxonomy" id="2840922"/>
    <lineage>
        <taxon>Bacteria</taxon>
        <taxon>Bacillati</taxon>
        <taxon>Bacillota</taxon>
        <taxon>Clostridia</taxon>
        <taxon>Eubacteriales</taxon>
        <taxon>Candidatus Scatomorpha</taxon>
    </lineage>
</organism>
<dbReference type="Pfam" id="PF05580">
    <property type="entry name" value="Peptidase_S55"/>
    <property type="match status" value="1"/>
</dbReference>
<dbReference type="InterPro" id="IPR036034">
    <property type="entry name" value="PDZ_sf"/>
</dbReference>
<dbReference type="InterPro" id="IPR009003">
    <property type="entry name" value="Peptidase_S1_PA"/>
</dbReference>
<dbReference type="Gene3D" id="2.30.42.10">
    <property type="match status" value="1"/>
</dbReference>
<evidence type="ECO:0000259" key="2">
    <source>
        <dbReference type="PROSITE" id="PS51494"/>
    </source>
</evidence>
<name>A0A9D1CSD2_9FIRM</name>
<dbReference type="SMART" id="SM00228">
    <property type="entry name" value="PDZ"/>
    <property type="match status" value="1"/>
</dbReference>
<dbReference type="AlphaFoldDB" id="A0A9D1CSD2"/>
<dbReference type="EMBL" id="DVGA01000044">
    <property type="protein sequence ID" value="HIQ78486.1"/>
    <property type="molecule type" value="Genomic_DNA"/>
</dbReference>
<dbReference type="PROSITE" id="PS51494">
    <property type="entry name" value="SPOIVB"/>
    <property type="match status" value="1"/>
</dbReference>
<dbReference type="InterPro" id="IPR041489">
    <property type="entry name" value="PDZ_6"/>
</dbReference>
<feature type="signal peptide" evidence="1">
    <location>
        <begin position="1"/>
        <end position="27"/>
    </location>
</feature>
<dbReference type="SUPFAM" id="SSF50156">
    <property type="entry name" value="PDZ domain-like"/>
    <property type="match status" value="1"/>
</dbReference>
<feature type="domain" description="Peptidase S55" evidence="2">
    <location>
        <begin position="110"/>
        <end position="333"/>
    </location>
</feature>
<reference evidence="3" key="1">
    <citation type="submission" date="2020-10" db="EMBL/GenBank/DDBJ databases">
        <authorList>
            <person name="Gilroy R."/>
        </authorList>
    </citation>
    <scope>NUCLEOTIDE SEQUENCE</scope>
    <source>
        <strain evidence="3">ChiBcolR7-354</strain>
    </source>
</reference>
<reference evidence="3" key="2">
    <citation type="journal article" date="2021" name="PeerJ">
        <title>Extensive microbial diversity within the chicken gut microbiome revealed by metagenomics and culture.</title>
        <authorList>
            <person name="Gilroy R."/>
            <person name="Ravi A."/>
            <person name="Getino M."/>
            <person name="Pursley I."/>
            <person name="Horton D.L."/>
            <person name="Alikhan N.F."/>
            <person name="Baker D."/>
            <person name="Gharbi K."/>
            <person name="Hall N."/>
            <person name="Watson M."/>
            <person name="Adriaenssens E.M."/>
            <person name="Foster-Nyarko E."/>
            <person name="Jarju S."/>
            <person name="Secka A."/>
            <person name="Antonio M."/>
            <person name="Oren A."/>
            <person name="Chaudhuri R.R."/>
            <person name="La Ragione R."/>
            <person name="Hildebrand F."/>
            <person name="Pallen M.J."/>
        </authorList>
    </citation>
    <scope>NUCLEOTIDE SEQUENCE</scope>
    <source>
        <strain evidence="3">ChiBcolR7-354</strain>
    </source>
</reference>
<evidence type="ECO:0000313" key="3">
    <source>
        <dbReference type="EMBL" id="HIQ78486.1"/>
    </source>
</evidence>
<comment type="caution">
    <text evidence="3">The sequence shown here is derived from an EMBL/GenBank/DDBJ whole genome shotgun (WGS) entry which is preliminary data.</text>
</comment>
<proteinExistence type="predicted"/>
<dbReference type="InterPro" id="IPR001478">
    <property type="entry name" value="PDZ"/>
</dbReference>